<name>A0A938B4G7_UNCTE</name>
<evidence type="ECO:0000313" key="2">
    <source>
        <dbReference type="EMBL" id="MBM3224655.1"/>
    </source>
</evidence>
<evidence type="ECO:0000256" key="1">
    <source>
        <dbReference type="SAM" id="SignalP"/>
    </source>
</evidence>
<comment type="caution">
    <text evidence="2">The sequence shown here is derived from an EMBL/GenBank/DDBJ whole genome shotgun (WGS) entry which is preliminary data.</text>
</comment>
<feature type="signal peptide" evidence="1">
    <location>
        <begin position="1"/>
        <end position="27"/>
    </location>
</feature>
<sequence length="70" mass="7583">MSLQRRRGLLCLGLLCLTLLRVSPVGAGFDEGLLAYTRGDYATALREFRLLADQGHAAAQLILGVMYDTG</sequence>
<dbReference type="AlphaFoldDB" id="A0A938B4G7"/>
<dbReference type="InterPro" id="IPR011990">
    <property type="entry name" value="TPR-like_helical_dom_sf"/>
</dbReference>
<organism evidence="2 3">
    <name type="scientific">Tectimicrobiota bacterium</name>
    <dbReference type="NCBI Taxonomy" id="2528274"/>
    <lineage>
        <taxon>Bacteria</taxon>
        <taxon>Pseudomonadati</taxon>
        <taxon>Nitrospinota/Tectimicrobiota group</taxon>
        <taxon>Candidatus Tectimicrobiota</taxon>
    </lineage>
</organism>
<gene>
    <name evidence="2" type="ORF">FJZ47_12740</name>
</gene>
<dbReference type="Gene3D" id="1.25.40.10">
    <property type="entry name" value="Tetratricopeptide repeat domain"/>
    <property type="match status" value="1"/>
</dbReference>
<dbReference type="EMBL" id="VGLS01000375">
    <property type="protein sequence ID" value="MBM3224655.1"/>
    <property type="molecule type" value="Genomic_DNA"/>
</dbReference>
<evidence type="ECO:0008006" key="4">
    <source>
        <dbReference type="Google" id="ProtNLM"/>
    </source>
</evidence>
<feature type="chain" id="PRO_5037574479" description="Sel1 repeat family protein" evidence="1">
    <location>
        <begin position="28"/>
        <end position="70"/>
    </location>
</feature>
<dbReference type="SUPFAM" id="SSF81901">
    <property type="entry name" value="HCP-like"/>
    <property type="match status" value="1"/>
</dbReference>
<keyword evidence="1" id="KW-0732">Signal</keyword>
<protein>
    <recommendedName>
        <fullName evidence="4">Sel1 repeat family protein</fullName>
    </recommendedName>
</protein>
<reference evidence="2" key="1">
    <citation type="submission" date="2019-03" db="EMBL/GenBank/DDBJ databases">
        <title>Lake Tanganyika Metagenome-Assembled Genomes (MAGs).</title>
        <authorList>
            <person name="Tran P."/>
        </authorList>
    </citation>
    <scope>NUCLEOTIDE SEQUENCE</scope>
    <source>
        <strain evidence="2">K_DeepCast_65m_m2_066</strain>
    </source>
</reference>
<evidence type="ECO:0000313" key="3">
    <source>
        <dbReference type="Proteomes" id="UP000712673"/>
    </source>
</evidence>
<accession>A0A938B4G7</accession>
<proteinExistence type="predicted"/>
<dbReference type="Proteomes" id="UP000712673">
    <property type="component" value="Unassembled WGS sequence"/>
</dbReference>